<gene>
    <name evidence="1" type="ORF">NCTC11976_00451</name>
</gene>
<reference evidence="1 2" key="1">
    <citation type="submission" date="2018-12" db="EMBL/GenBank/DDBJ databases">
        <authorList>
            <consortium name="Pathogen Informatics"/>
        </authorList>
    </citation>
    <scope>NUCLEOTIDE SEQUENCE [LARGE SCALE GENOMIC DNA]</scope>
    <source>
        <strain evidence="1 2">NCTC11976</strain>
    </source>
</reference>
<dbReference type="Proteomes" id="UP000277577">
    <property type="component" value="Chromosome"/>
</dbReference>
<protein>
    <submittedName>
        <fullName evidence="1">Transposase IS4 family protein</fullName>
    </submittedName>
</protein>
<accession>A0ABY6T3R1</accession>
<organism evidence="1 2">
    <name type="scientific">Legionella cherrii</name>
    <dbReference type="NCBI Taxonomy" id="28084"/>
    <lineage>
        <taxon>Bacteria</taxon>
        <taxon>Pseudomonadati</taxon>
        <taxon>Pseudomonadota</taxon>
        <taxon>Gammaproteobacteria</taxon>
        <taxon>Legionellales</taxon>
        <taxon>Legionellaceae</taxon>
        <taxon>Legionella</taxon>
    </lineage>
</organism>
<keyword evidence="2" id="KW-1185">Reference proteome</keyword>
<dbReference type="EMBL" id="LR134173">
    <property type="protein sequence ID" value="VEB33667.1"/>
    <property type="molecule type" value="Genomic_DNA"/>
</dbReference>
<evidence type="ECO:0000313" key="2">
    <source>
        <dbReference type="Proteomes" id="UP000277577"/>
    </source>
</evidence>
<evidence type="ECO:0000313" key="1">
    <source>
        <dbReference type="EMBL" id="VEB33667.1"/>
    </source>
</evidence>
<name>A0ABY6T3R1_9GAMM</name>
<sequence>MTFREDESRIRKDAAPENFAIFRHIALNIIRKNTSIDASVKRKRQMAALDDDVRTALIRGMLKI</sequence>
<proteinExistence type="predicted"/>